<protein>
    <submittedName>
        <fullName evidence="2">Uncharacterized iron-regulated protein</fullName>
    </submittedName>
</protein>
<dbReference type="EMBL" id="CAADFT010000001">
    <property type="protein sequence ID" value="VFK37582.1"/>
    <property type="molecule type" value="Genomic_DNA"/>
</dbReference>
<sequence>MFTYRKNKNPEKPKAYTKTHPLSVLARSAGVFHPKVISSAFSTLDYPSGFSMWNYLAGAVFFTLLSGCSGISSNVHRSNDTMLSDAGNDDSEYRGLHRGANASSRDATFHHTPRPTRVIDPKALPELDEIIPRLAEKRVIFVGETHTRFADHMNQLAIIRGLFERGKKLAIGMESFQQPFQASLDDFIAGDIDDAKMLDRTEYHERWRYDSRLYQPILDFARERKIPLIALNVSSEIVKKVSEKGWDALARDNTLTTEELAQIPRTVDRSNEDYEERLREIFRQHMDIFSKTTRRGRSPFGEGKKPHSGRSITDFQRFMDVQLLWDEGMAARAAKYVAEHPARTLVVLAGSGHLAYGHGIPNRLKKRTPLDAAIVLPADSVDPDPAAADFLLVSHDNPLPRQGILGIELETAPEGIQVASFLDESAAKAAGIEARDQIRFIDERPIETIADIKLALRNKRPGDRVWMEVYRAGWFTGEDMRFEVELR</sequence>
<reference evidence="2" key="1">
    <citation type="submission" date="2019-02" db="EMBL/GenBank/DDBJ databases">
        <authorList>
            <person name="Gruber-Vodicka R. H."/>
            <person name="Seah K. B. B."/>
        </authorList>
    </citation>
    <scope>NUCLEOTIDE SEQUENCE</scope>
    <source>
        <strain evidence="2">BECK_BZ125</strain>
    </source>
</reference>
<dbReference type="InterPro" id="IPR007314">
    <property type="entry name" value="Cofac_haem-bd_dom"/>
</dbReference>
<dbReference type="SMART" id="SM00228">
    <property type="entry name" value="PDZ"/>
    <property type="match status" value="1"/>
</dbReference>
<dbReference type="SUPFAM" id="SSF50156">
    <property type="entry name" value="PDZ domain-like"/>
    <property type="match status" value="1"/>
</dbReference>
<feature type="domain" description="PDZ" evidence="1">
    <location>
        <begin position="403"/>
        <end position="473"/>
    </location>
</feature>
<dbReference type="AlphaFoldDB" id="A0A450Y7T0"/>
<accession>A0A450Y7T0</accession>
<dbReference type="CDD" id="cd14727">
    <property type="entry name" value="ChanN-like"/>
    <property type="match status" value="1"/>
</dbReference>
<organism evidence="2">
    <name type="scientific">Candidatus Kentrum sp. TC</name>
    <dbReference type="NCBI Taxonomy" id="2126339"/>
    <lineage>
        <taxon>Bacteria</taxon>
        <taxon>Pseudomonadati</taxon>
        <taxon>Pseudomonadota</taxon>
        <taxon>Gammaproteobacteria</taxon>
        <taxon>Candidatus Kentrum</taxon>
    </lineage>
</organism>
<dbReference type="Pfam" id="PF04187">
    <property type="entry name" value="Cofac_haem_bdg"/>
    <property type="match status" value="1"/>
</dbReference>
<name>A0A450Y7T0_9GAMM</name>
<dbReference type="Gene3D" id="2.30.42.10">
    <property type="match status" value="1"/>
</dbReference>
<evidence type="ECO:0000259" key="1">
    <source>
        <dbReference type="SMART" id="SM00228"/>
    </source>
</evidence>
<gene>
    <name evidence="2" type="ORF">BECKTC1821E_GA0114239_100118</name>
</gene>
<evidence type="ECO:0000313" key="2">
    <source>
        <dbReference type="EMBL" id="VFK37582.1"/>
    </source>
</evidence>
<proteinExistence type="predicted"/>
<dbReference type="InterPro" id="IPR036034">
    <property type="entry name" value="PDZ_sf"/>
</dbReference>
<dbReference type="InterPro" id="IPR001478">
    <property type="entry name" value="PDZ"/>
</dbReference>
<dbReference type="Gene3D" id="3.40.50.11550">
    <property type="match status" value="1"/>
</dbReference>
<dbReference type="Pfam" id="PF13180">
    <property type="entry name" value="PDZ_2"/>
    <property type="match status" value="1"/>
</dbReference>
<dbReference type="SUPFAM" id="SSF159501">
    <property type="entry name" value="EreA/ChaN-like"/>
    <property type="match status" value="1"/>
</dbReference>